<sequence>MSSVLRLQFHRLAKYPCKAPGEGGGLHPSASSVHVTVTPRGCQKAPLVTDRPRGAALPALSPRLTLRPLSESSVQRRCRTSVNVAVITRSEQPARTD</sequence>
<name>A0A4Z2FUR7_9TELE</name>
<comment type="caution">
    <text evidence="1">The sequence shown here is derived from an EMBL/GenBank/DDBJ whole genome shotgun (WGS) entry which is preliminary data.</text>
</comment>
<keyword evidence="2" id="KW-1185">Reference proteome</keyword>
<protein>
    <submittedName>
        <fullName evidence="1">Uncharacterized protein</fullName>
    </submittedName>
</protein>
<gene>
    <name evidence="1" type="ORF">EYF80_045197</name>
</gene>
<evidence type="ECO:0000313" key="1">
    <source>
        <dbReference type="EMBL" id="TNN44595.1"/>
    </source>
</evidence>
<organism evidence="1 2">
    <name type="scientific">Liparis tanakae</name>
    <name type="common">Tanaka's snailfish</name>
    <dbReference type="NCBI Taxonomy" id="230148"/>
    <lineage>
        <taxon>Eukaryota</taxon>
        <taxon>Metazoa</taxon>
        <taxon>Chordata</taxon>
        <taxon>Craniata</taxon>
        <taxon>Vertebrata</taxon>
        <taxon>Euteleostomi</taxon>
        <taxon>Actinopterygii</taxon>
        <taxon>Neopterygii</taxon>
        <taxon>Teleostei</taxon>
        <taxon>Neoteleostei</taxon>
        <taxon>Acanthomorphata</taxon>
        <taxon>Eupercaria</taxon>
        <taxon>Perciformes</taxon>
        <taxon>Cottioidei</taxon>
        <taxon>Cottales</taxon>
        <taxon>Liparidae</taxon>
        <taxon>Liparis</taxon>
    </lineage>
</organism>
<dbReference type="AlphaFoldDB" id="A0A4Z2FUR7"/>
<proteinExistence type="predicted"/>
<dbReference type="Proteomes" id="UP000314294">
    <property type="component" value="Unassembled WGS sequence"/>
</dbReference>
<evidence type="ECO:0000313" key="2">
    <source>
        <dbReference type="Proteomes" id="UP000314294"/>
    </source>
</evidence>
<reference evidence="1 2" key="1">
    <citation type="submission" date="2019-03" db="EMBL/GenBank/DDBJ databases">
        <title>First draft genome of Liparis tanakae, snailfish: a comprehensive survey of snailfish specific genes.</title>
        <authorList>
            <person name="Kim W."/>
            <person name="Song I."/>
            <person name="Jeong J.-H."/>
            <person name="Kim D."/>
            <person name="Kim S."/>
            <person name="Ryu S."/>
            <person name="Song J.Y."/>
            <person name="Lee S.K."/>
        </authorList>
    </citation>
    <scope>NUCLEOTIDE SEQUENCE [LARGE SCALE GENOMIC DNA]</scope>
    <source>
        <tissue evidence="1">Muscle</tissue>
    </source>
</reference>
<dbReference type="EMBL" id="SRLO01000894">
    <property type="protein sequence ID" value="TNN44595.1"/>
    <property type="molecule type" value="Genomic_DNA"/>
</dbReference>
<accession>A0A4Z2FUR7</accession>